<feature type="chain" id="PRO_5015351372" evidence="1">
    <location>
        <begin position="24"/>
        <end position="146"/>
    </location>
</feature>
<reference evidence="2 3" key="1">
    <citation type="submission" date="2018-02" db="EMBL/GenBank/DDBJ databases">
        <title>Genome sequence of the basidiomycete white-rot fungus Phlebia centrifuga.</title>
        <authorList>
            <person name="Granchi Z."/>
            <person name="Peng M."/>
            <person name="de Vries R.P."/>
            <person name="Hilden K."/>
            <person name="Makela M.R."/>
            <person name="Grigoriev I."/>
            <person name="Riley R."/>
        </authorList>
    </citation>
    <scope>NUCLEOTIDE SEQUENCE [LARGE SCALE GENOMIC DNA]</scope>
    <source>
        <strain evidence="2 3">FBCC195</strain>
    </source>
</reference>
<dbReference type="AlphaFoldDB" id="A0A2R6P0V1"/>
<gene>
    <name evidence="2" type="ORF">PHLCEN_2v5928</name>
</gene>
<comment type="caution">
    <text evidence="2">The sequence shown here is derived from an EMBL/GenBank/DDBJ whole genome shotgun (WGS) entry which is preliminary data.</text>
</comment>
<dbReference type="EMBL" id="MLYV02000567">
    <property type="protein sequence ID" value="PSR82958.1"/>
    <property type="molecule type" value="Genomic_DNA"/>
</dbReference>
<dbReference type="Proteomes" id="UP000186601">
    <property type="component" value="Unassembled WGS sequence"/>
</dbReference>
<name>A0A2R6P0V1_9APHY</name>
<evidence type="ECO:0000313" key="3">
    <source>
        <dbReference type="Proteomes" id="UP000186601"/>
    </source>
</evidence>
<evidence type="ECO:0000256" key="1">
    <source>
        <dbReference type="SAM" id="SignalP"/>
    </source>
</evidence>
<accession>A0A2R6P0V1</accession>
<proteinExistence type="predicted"/>
<protein>
    <submittedName>
        <fullName evidence="2">Uncharacterized protein</fullName>
    </submittedName>
</protein>
<keyword evidence="1" id="KW-0732">Signal</keyword>
<dbReference type="OrthoDB" id="2769307at2759"/>
<organism evidence="2 3">
    <name type="scientific">Hermanssonia centrifuga</name>
    <dbReference type="NCBI Taxonomy" id="98765"/>
    <lineage>
        <taxon>Eukaryota</taxon>
        <taxon>Fungi</taxon>
        <taxon>Dikarya</taxon>
        <taxon>Basidiomycota</taxon>
        <taxon>Agaricomycotina</taxon>
        <taxon>Agaricomycetes</taxon>
        <taxon>Polyporales</taxon>
        <taxon>Meruliaceae</taxon>
        <taxon>Hermanssonia</taxon>
    </lineage>
</organism>
<evidence type="ECO:0000313" key="2">
    <source>
        <dbReference type="EMBL" id="PSR82958.1"/>
    </source>
</evidence>
<sequence length="146" mass="15440">MFFSFAKPTSLLALIFATLPALANPVQIQRRVTVFETSIAAPTTGTTISPGDSFPFSYTPADSCHEAYSGYTVWLLATSPTAADLNSTMAFSQYLYYFGGFTVADFPGLPAFSNAPPSTLSAPDLGESAPSEVFLTIVETISGCPN</sequence>
<keyword evidence="3" id="KW-1185">Reference proteome</keyword>
<feature type="signal peptide" evidence="1">
    <location>
        <begin position="1"/>
        <end position="23"/>
    </location>
</feature>